<evidence type="ECO:0000259" key="3">
    <source>
        <dbReference type="Pfam" id="PF21338"/>
    </source>
</evidence>
<dbReference type="Gene3D" id="3.30.66.10">
    <property type="entry name" value="DNA topoisomerase I domain"/>
    <property type="match status" value="1"/>
</dbReference>
<evidence type="ECO:0000313" key="4">
    <source>
        <dbReference type="EMBL" id="MDC7785466.1"/>
    </source>
</evidence>
<dbReference type="Gene3D" id="3.90.15.10">
    <property type="entry name" value="Topoisomerase I, Chain A, domain 3"/>
    <property type="match status" value="1"/>
</dbReference>
<dbReference type="InterPro" id="IPR049331">
    <property type="entry name" value="Top1B_N_bact"/>
</dbReference>
<dbReference type="EMBL" id="JAQQLI010000008">
    <property type="protein sequence ID" value="MDC7785466.1"/>
    <property type="molecule type" value="Genomic_DNA"/>
</dbReference>
<sequence length="361" mass="39809">MLHSSAASAAAPASRAAAGSRPRTDRLAGKLKLVRVEADSLSIRRVRRGRGFSYISENGDPIRDPDALARFAALAVPPAYTDVRFAADPRAHIQAIGRDEAGRTQYRYHPDWVQVRERRKAQRLLRLVERLPVVRRAVTRHLATETPDRSFTLACAIELIACTAIRAGDEAYARQRGTRGAATLLKSNVRVEGDTVVLSFRAKGGKEVRKAVAAPRLTAAVTKLLAVPGRRLFQYRDDEGAIRIVRRQDINVFLQDIAGDRISLKDFRTLCASAMVLETLARTVPAPTPRGRRRQVLEAVRQAADSLTNTPAICRRSYVHETVVTAFETGVLEGFSATVRQCRTATRREQLVAQVLAGMVT</sequence>
<reference evidence="4" key="2">
    <citation type="submission" date="2023-02" db="EMBL/GenBank/DDBJ databases">
        <authorList>
            <person name="Rayyan A."/>
            <person name="Meyer T."/>
            <person name="Kyndt J.A."/>
        </authorList>
    </citation>
    <scope>NUCLEOTIDE SEQUENCE</scope>
    <source>
        <strain evidence="4">DSM 9987</strain>
    </source>
</reference>
<keyword evidence="5" id="KW-1185">Reference proteome</keyword>
<gene>
    <name evidence="4" type="ORF">PQJ73_07210</name>
</gene>
<dbReference type="Gene3D" id="1.10.132.120">
    <property type="match status" value="1"/>
</dbReference>
<protein>
    <submittedName>
        <fullName evidence="4">DNA topoisomerase IB</fullName>
    </submittedName>
</protein>
<evidence type="ECO:0000259" key="2">
    <source>
        <dbReference type="Pfam" id="PF01028"/>
    </source>
</evidence>
<dbReference type="RefSeq" id="WP_272776313.1">
    <property type="nucleotide sequence ID" value="NZ_JAQQLI010000008.1"/>
</dbReference>
<dbReference type="SUPFAM" id="SSF56349">
    <property type="entry name" value="DNA breaking-rejoining enzymes"/>
    <property type="match status" value="1"/>
</dbReference>
<dbReference type="InterPro" id="IPR035447">
    <property type="entry name" value="DNA_topo_I_N_sf"/>
</dbReference>
<feature type="domain" description="DNA topoisomerase IB N-terminal" evidence="3">
    <location>
        <begin position="51"/>
        <end position="99"/>
    </location>
</feature>
<accession>A0ABT5J7V1</accession>
<dbReference type="PROSITE" id="PS52038">
    <property type="entry name" value="TOPO_IB_2"/>
    <property type="match status" value="1"/>
</dbReference>
<feature type="domain" description="DNA topoisomerase I catalytic core eukaryotic-type" evidence="2">
    <location>
        <begin position="114"/>
        <end position="327"/>
    </location>
</feature>
<feature type="region of interest" description="Disordered" evidence="1">
    <location>
        <begin position="1"/>
        <end position="23"/>
    </location>
</feature>
<dbReference type="Pfam" id="PF21338">
    <property type="entry name" value="Top1B_N_bact"/>
    <property type="match status" value="1"/>
</dbReference>
<dbReference type="InterPro" id="IPR014711">
    <property type="entry name" value="TopoI_cat_a-hlx-sub_euk"/>
</dbReference>
<feature type="compositionally biased region" description="Low complexity" evidence="1">
    <location>
        <begin position="1"/>
        <end position="21"/>
    </location>
</feature>
<name>A0ABT5J7V1_RHOTP</name>
<comment type="caution">
    <text evidence="4">The sequence shown here is derived from an EMBL/GenBank/DDBJ whole genome shotgun (WGS) entry which is preliminary data.</text>
</comment>
<dbReference type="Pfam" id="PF01028">
    <property type="entry name" value="Topoisom_I"/>
    <property type="match status" value="1"/>
</dbReference>
<dbReference type="SUPFAM" id="SSF55869">
    <property type="entry name" value="DNA topoisomerase I domain"/>
    <property type="match status" value="1"/>
</dbReference>
<dbReference type="Proteomes" id="UP001165652">
    <property type="component" value="Unassembled WGS sequence"/>
</dbReference>
<evidence type="ECO:0000313" key="5">
    <source>
        <dbReference type="Proteomes" id="UP001165652"/>
    </source>
</evidence>
<dbReference type="InterPro" id="IPR011010">
    <property type="entry name" value="DNA_brk_join_enz"/>
</dbReference>
<organism evidence="4 5">
    <name type="scientific">Rhodoplanes tepidamans</name>
    <name type="common">Rhodoplanes cryptolactis</name>
    <dbReference type="NCBI Taxonomy" id="200616"/>
    <lineage>
        <taxon>Bacteria</taxon>
        <taxon>Pseudomonadati</taxon>
        <taxon>Pseudomonadota</taxon>
        <taxon>Alphaproteobacteria</taxon>
        <taxon>Hyphomicrobiales</taxon>
        <taxon>Nitrobacteraceae</taxon>
        <taxon>Rhodoplanes</taxon>
    </lineage>
</organism>
<dbReference type="InterPro" id="IPR013500">
    <property type="entry name" value="TopoI_cat_euk"/>
</dbReference>
<proteinExistence type="predicted"/>
<evidence type="ECO:0000256" key="1">
    <source>
        <dbReference type="SAM" id="MobiDB-lite"/>
    </source>
</evidence>
<reference evidence="4" key="1">
    <citation type="journal article" date="2023" name="Microbiol Resour">
        <title>Genome Sequences of Rhodoplanes serenus and Two Thermotolerant Strains, Rhodoplanes tepidamans and 'Rhodoplanes cryptolactis,' Further Refine the Genus.</title>
        <authorList>
            <person name="Rayyan A.A."/>
            <person name="Kyndt J.A."/>
        </authorList>
    </citation>
    <scope>NUCLEOTIDE SEQUENCE</scope>
    <source>
        <strain evidence="4">DSM 9987</strain>
    </source>
</reference>